<dbReference type="PANTHER" id="PTHR23403:SF1">
    <property type="entry name" value="TREHALASE"/>
    <property type="match status" value="1"/>
</dbReference>
<keyword evidence="1" id="KW-0378">Hydrolase</keyword>
<proteinExistence type="predicted"/>
<evidence type="ECO:0000313" key="4">
    <source>
        <dbReference type="EMBL" id="MDR0184137.1"/>
    </source>
</evidence>
<dbReference type="SUPFAM" id="SSF48208">
    <property type="entry name" value="Six-hairpin glycosidases"/>
    <property type="match status" value="1"/>
</dbReference>
<dbReference type="PROSITE" id="PS00928">
    <property type="entry name" value="TREHALASE_2"/>
    <property type="match status" value="1"/>
</dbReference>
<accession>A0ABU1CGS3</accession>
<reference evidence="4 5" key="1">
    <citation type="submission" date="2023-04" db="EMBL/GenBank/DDBJ databases">
        <title>Lysobacter sp. strain UC isolated from soil sample.</title>
        <authorList>
            <person name="Choksket S."/>
            <person name="Harshvardhan F."/>
            <person name="Rana R."/>
            <person name="Patil P.B."/>
            <person name="Korpole S."/>
        </authorList>
    </citation>
    <scope>NUCLEOTIDE SEQUENCE [LARGE SCALE GENOMIC DNA]</scope>
    <source>
        <strain evidence="4 5">UC</strain>
    </source>
</reference>
<comment type="caution">
    <text evidence="4">The sequence shown here is derived from an EMBL/GenBank/DDBJ whole genome shotgun (WGS) entry which is preliminary data.</text>
</comment>
<dbReference type="PRINTS" id="PR00744">
    <property type="entry name" value="GLHYDRLASE37"/>
</dbReference>
<dbReference type="Pfam" id="PF01204">
    <property type="entry name" value="Trehalase"/>
    <property type="match status" value="1"/>
</dbReference>
<sequence>MRGPLPCADRRPEPDVSPRRLEHALRTALVVLSLASAAACAPATHPPRASAPEPTQRPAPSETPDRAYPALFAAVQQAELFDDQKTFADARPRREPDQVQADFLARRDESGFDLAAFVHANFDVPAPVATTDVKVGRTLAAHIDGLWPHLTRTDPAPKPHDSRLALPHAYVVPGGRFREMYYWDSYFTMLGLVESGERERARDLLANFAALIDAYGHIPNGARTYYLSRSQPPYFSHMVELEARIDGDTVYRRYLPQLRREHAFWMQGAQALAPGGATRRVVRLADGSVLNRYWDDLDTPRPEAWLHDVRTAASAPDRPPTQVFRELRAGAESGWDYSSRWLGDRRTLGTIRTTELLPVDLNSLMHHLEATIALACAKDAQPDCAREFDQRAAQRAAAIEAHLWNAKGFYADYDWKHRTVSTQVTAAALYPLFAGIASPQRAKLTATTARTQLLQPGGLLTTTLRTGQQWDAPNAWAPLQWVAVEGLARYGEDALAKDIATNFLGEVQRVFDERHKLVEKYDATGRAHGGGGEYPLQDGFGWTNGVVRALLVRYPPNSTAHPKHPDGP</sequence>
<dbReference type="InterPro" id="IPR012341">
    <property type="entry name" value="6hp_glycosidase-like_sf"/>
</dbReference>
<dbReference type="PROSITE" id="PS00927">
    <property type="entry name" value="TREHALASE_1"/>
    <property type="match status" value="1"/>
</dbReference>
<dbReference type="NCBIfam" id="NF009773">
    <property type="entry name" value="PRK13270.1"/>
    <property type="match status" value="1"/>
</dbReference>
<dbReference type="Gene3D" id="1.50.10.10">
    <property type="match status" value="1"/>
</dbReference>
<dbReference type="InterPro" id="IPR001661">
    <property type="entry name" value="Glyco_hydro_37"/>
</dbReference>
<name>A0ABU1CGS3_9GAMM</name>
<evidence type="ECO:0000313" key="5">
    <source>
        <dbReference type="Proteomes" id="UP001233535"/>
    </source>
</evidence>
<dbReference type="InterPro" id="IPR018232">
    <property type="entry name" value="Glyco_hydro_37_CS"/>
</dbReference>
<evidence type="ECO:0000256" key="2">
    <source>
        <dbReference type="ARBA" id="ARBA00023295"/>
    </source>
</evidence>
<dbReference type="PANTHER" id="PTHR23403">
    <property type="entry name" value="TREHALASE"/>
    <property type="match status" value="1"/>
</dbReference>
<protein>
    <submittedName>
        <fullName evidence="4">Alpha,alpha-trehalase TreA</fullName>
    </submittedName>
</protein>
<organism evidence="4 5">
    <name type="scientific">Lysobacter arvi</name>
    <dbReference type="NCBI Taxonomy" id="3038776"/>
    <lineage>
        <taxon>Bacteria</taxon>
        <taxon>Pseudomonadati</taxon>
        <taxon>Pseudomonadota</taxon>
        <taxon>Gammaproteobacteria</taxon>
        <taxon>Lysobacterales</taxon>
        <taxon>Lysobacteraceae</taxon>
        <taxon>Lysobacter</taxon>
    </lineage>
</organism>
<dbReference type="InterPro" id="IPR008928">
    <property type="entry name" value="6-hairpin_glycosidase_sf"/>
</dbReference>
<evidence type="ECO:0000256" key="1">
    <source>
        <dbReference type="ARBA" id="ARBA00022801"/>
    </source>
</evidence>
<keyword evidence="5" id="KW-1185">Reference proteome</keyword>
<evidence type="ECO:0000256" key="3">
    <source>
        <dbReference type="SAM" id="MobiDB-lite"/>
    </source>
</evidence>
<feature type="region of interest" description="Disordered" evidence="3">
    <location>
        <begin position="43"/>
        <end position="65"/>
    </location>
</feature>
<dbReference type="EMBL" id="JARUHG010000005">
    <property type="protein sequence ID" value="MDR0184137.1"/>
    <property type="molecule type" value="Genomic_DNA"/>
</dbReference>
<dbReference type="Proteomes" id="UP001233535">
    <property type="component" value="Unassembled WGS sequence"/>
</dbReference>
<gene>
    <name evidence="4" type="primary">treA</name>
    <name evidence="4" type="ORF">P8609_14325</name>
</gene>
<keyword evidence="2" id="KW-0326">Glycosidase</keyword>
<dbReference type="NCBIfam" id="NF009774">
    <property type="entry name" value="PRK13271.1"/>
    <property type="match status" value="1"/>
</dbReference>